<evidence type="ECO:0000256" key="4">
    <source>
        <dbReference type="ARBA" id="ARBA00022771"/>
    </source>
</evidence>
<dbReference type="AlphaFoldDB" id="A0AAD9F4P7"/>
<gene>
    <name evidence="11" type="ORF">KUDE01_029326</name>
</gene>
<reference evidence="11" key="1">
    <citation type="submission" date="2023-04" db="EMBL/GenBank/DDBJ databases">
        <title>Chromosome-level genome of Chaenocephalus aceratus.</title>
        <authorList>
            <person name="Park H."/>
        </authorList>
    </citation>
    <scope>NUCLEOTIDE SEQUENCE</scope>
    <source>
        <strain evidence="11">DE</strain>
        <tissue evidence="11">Muscle</tissue>
    </source>
</reference>
<dbReference type="GO" id="GO:0008270">
    <property type="term" value="F:zinc ion binding"/>
    <property type="evidence" value="ECO:0007669"/>
    <property type="project" value="UniProtKB-KW"/>
</dbReference>
<comment type="caution">
    <text evidence="11">The sequence shown here is derived from an EMBL/GenBank/DDBJ whole genome shotgun (WGS) entry which is preliminary data.</text>
</comment>
<keyword evidence="4 8" id="KW-0863">Zinc-finger</keyword>
<protein>
    <submittedName>
        <fullName evidence="11">Nanos like 3</fullName>
    </submittedName>
</protein>
<evidence type="ECO:0000259" key="10">
    <source>
        <dbReference type="PROSITE" id="PS51522"/>
    </source>
</evidence>
<evidence type="ECO:0000256" key="8">
    <source>
        <dbReference type="PROSITE-ProRule" id="PRU00855"/>
    </source>
</evidence>
<evidence type="ECO:0000256" key="9">
    <source>
        <dbReference type="SAM" id="MobiDB-lite"/>
    </source>
</evidence>
<dbReference type="GO" id="GO:0006417">
    <property type="term" value="P:regulation of translation"/>
    <property type="evidence" value="ECO:0007669"/>
    <property type="project" value="UniProtKB-UniRule"/>
</dbReference>
<dbReference type="Proteomes" id="UP001228049">
    <property type="component" value="Unassembled WGS sequence"/>
</dbReference>
<keyword evidence="7 8" id="KW-0694">RNA-binding</keyword>
<name>A0AAD9F4P7_DISEL</name>
<feature type="region of interest" description="Disordered" evidence="9">
    <location>
        <begin position="136"/>
        <end position="164"/>
    </location>
</feature>
<dbReference type="InterPro" id="IPR038129">
    <property type="entry name" value="Nanos_sf"/>
</dbReference>
<feature type="domain" description="Nanos-type" evidence="10">
    <location>
        <begin position="196"/>
        <end position="250"/>
    </location>
</feature>
<dbReference type="GO" id="GO:0005737">
    <property type="term" value="C:cytoplasm"/>
    <property type="evidence" value="ECO:0007669"/>
    <property type="project" value="UniProtKB-SubCell"/>
</dbReference>
<dbReference type="InterPro" id="IPR024161">
    <property type="entry name" value="Znf_nanos-typ"/>
</dbReference>
<evidence type="ECO:0000256" key="6">
    <source>
        <dbReference type="ARBA" id="ARBA00022845"/>
    </source>
</evidence>
<evidence type="ECO:0000313" key="12">
    <source>
        <dbReference type="Proteomes" id="UP001228049"/>
    </source>
</evidence>
<sequence>MNNLFWGLFNHLESDSDSFQHWNDPIKLPDTVRGMIQHTAAGSSLPAPEAPHPESDGLCGAIMPVRINAGSQRGDIGAGFSLFGSSSRPPRDGLGYSTDSYRTIGAEFSPFGSASRPPPDGLGYSTDSYRAIGAEFSPFGSASRPPPDGLGYSTDPYRADSPDAMDPRVVQRLMGSRGPKDRKKSPLSPALPARMFCSFCRNNGESEFVCTSHWLKNQVGDVLCPYLRQYVCPLCGATGAKAHTKRFCPMVDREYDSVYKKCRR</sequence>
<evidence type="ECO:0000256" key="5">
    <source>
        <dbReference type="ARBA" id="ARBA00022833"/>
    </source>
</evidence>
<dbReference type="Pfam" id="PF05741">
    <property type="entry name" value="zf-nanos"/>
    <property type="match status" value="1"/>
</dbReference>
<dbReference type="PROSITE" id="PS51522">
    <property type="entry name" value="ZF_NANOS"/>
    <property type="match status" value="1"/>
</dbReference>
<comment type="similarity">
    <text evidence="8">Belongs to the nanos family.</text>
</comment>
<proteinExistence type="inferred from homology"/>
<evidence type="ECO:0000256" key="1">
    <source>
        <dbReference type="ARBA" id="ARBA00004496"/>
    </source>
</evidence>
<keyword evidence="5" id="KW-0862">Zinc</keyword>
<evidence type="ECO:0000256" key="3">
    <source>
        <dbReference type="ARBA" id="ARBA00022723"/>
    </source>
</evidence>
<dbReference type="InterPro" id="IPR008705">
    <property type="entry name" value="Nanos/Xcar2"/>
</dbReference>
<dbReference type="GO" id="GO:0003723">
    <property type="term" value="F:RNA binding"/>
    <property type="evidence" value="ECO:0007669"/>
    <property type="project" value="UniProtKB-UniRule"/>
</dbReference>
<evidence type="ECO:0000256" key="7">
    <source>
        <dbReference type="ARBA" id="ARBA00022884"/>
    </source>
</evidence>
<keyword evidence="12" id="KW-1185">Reference proteome</keyword>
<evidence type="ECO:0000313" key="11">
    <source>
        <dbReference type="EMBL" id="KAK1885605.1"/>
    </source>
</evidence>
<evidence type="ECO:0000256" key="2">
    <source>
        <dbReference type="ARBA" id="ARBA00022490"/>
    </source>
</evidence>
<dbReference type="EMBL" id="JASDAP010000020">
    <property type="protein sequence ID" value="KAK1885605.1"/>
    <property type="molecule type" value="Genomic_DNA"/>
</dbReference>
<keyword evidence="2" id="KW-0963">Cytoplasm</keyword>
<dbReference type="Gene3D" id="4.10.60.30">
    <property type="entry name" value="Nanos, RNA-binding domain"/>
    <property type="match status" value="1"/>
</dbReference>
<dbReference type="PANTHER" id="PTHR12887">
    <property type="entry name" value="NANOS PROTEIN"/>
    <property type="match status" value="1"/>
</dbReference>
<keyword evidence="6 8" id="KW-0810">Translation regulation</keyword>
<keyword evidence="3" id="KW-0479">Metal-binding</keyword>
<accession>A0AAD9F4P7</accession>
<comment type="subcellular location">
    <subcellularLocation>
        <location evidence="1">Cytoplasm</location>
    </subcellularLocation>
</comment>
<organism evidence="11 12">
    <name type="scientific">Dissostichus eleginoides</name>
    <name type="common">Patagonian toothfish</name>
    <name type="synonym">Dissostichus amissus</name>
    <dbReference type="NCBI Taxonomy" id="100907"/>
    <lineage>
        <taxon>Eukaryota</taxon>
        <taxon>Metazoa</taxon>
        <taxon>Chordata</taxon>
        <taxon>Craniata</taxon>
        <taxon>Vertebrata</taxon>
        <taxon>Euteleostomi</taxon>
        <taxon>Actinopterygii</taxon>
        <taxon>Neopterygii</taxon>
        <taxon>Teleostei</taxon>
        <taxon>Neoteleostei</taxon>
        <taxon>Acanthomorphata</taxon>
        <taxon>Eupercaria</taxon>
        <taxon>Perciformes</taxon>
        <taxon>Notothenioidei</taxon>
        <taxon>Nototheniidae</taxon>
        <taxon>Dissostichus</taxon>
    </lineage>
</organism>